<dbReference type="EMBL" id="JARJCN010000055">
    <property type="protein sequence ID" value="KAJ7080394.1"/>
    <property type="molecule type" value="Genomic_DNA"/>
</dbReference>
<feature type="compositionally biased region" description="Basic and acidic residues" evidence="1">
    <location>
        <begin position="109"/>
        <end position="120"/>
    </location>
</feature>
<dbReference type="Proteomes" id="UP001222325">
    <property type="component" value="Unassembled WGS sequence"/>
</dbReference>
<protein>
    <submittedName>
        <fullName evidence="2">Uncharacterized protein</fullName>
    </submittedName>
</protein>
<feature type="compositionally biased region" description="Pro residues" evidence="1">
    <location>
        <begin position="1"/>
        <end position="10"/>
    </location>
</feature>
<comment type="caution">
    <text evidence="2">The sequence shown here is derived from an EMBL/GenBank/DDBJ whole genome shotgun (WGS) entry which is preliminary data.</text>
</comment>
<organism evidence="2 3">
    <name type="scientific">Mycena belliarum</name>
    <dbReference type="NCBI Taxonomy" id="1033014"/>
    <lineage>
        <taxon>Eukaryota</taxon>
        <taxon>Fungi</taxon>
        <taxon>Dikarya</taxon>
        <taxon>Basidiomycota</taxon>
        <taxon>Agaricomycotina</taxon>
        <taxon>Agaricomycetes</taxon>
        <taxon>Agaricomycetidae</taxon>
        <taxon>Agaricales</taxon>
        <taxon>Marasmiineae</taxon>
        <taxon>Mycenaceae</taxon>
        <taxon>Mycena</taxon>
    </lineage>
</organism>
<sequence length="272" mass="29853">MSPTRPPTPPSSQRRPPLHPEADSSSRRRPPCRPQLRPQAKTSRRAPAVPQDGCAVQGWIDLGPGHAVPDTSSPRHPWTALALPAEDDDDDEHHLPPPTPPPTPPPKGPQREDQDVRASRDAWPTRAPWYVADTTQTDAGLRVDAFRRRKRLSSEQLSDGVGFGAFGGSVDSLRHRPPVLESFPSANIGRPTPTRHPTPAGTPSRYIFLASARHHALSSFPSFQDARFPSRCTHDAGKASPVFVLLMIPPISRPTAHEFMRHIFLSSMATVL</sequence>
<feature type="compositionally biased region" description="Pro residues" evidence="1">
    <location>
        <begin position="96"/>
        <end position="108"/>
    </location>
</feature>
<keyword evidence="3" id="KW-1185">Reference proteome</keyword>
<dbReference type="AlphaFoldDB" id="A0AAD6TUR5"/>
<evidence type="ECO:0000313" key="3">
    <source>
        <dbReference type="Proteomes" id="UP001222325"/>
    </source>
</evidence>
<evidence type="ECO:0000313" key="2">
    <source>
        <dbReference type="EMBL" id="KAJ7080394.1"/>
    </source>
</evidence>
<feature type="region of interest" description="Disordered" evidence="1">
    <location>
        <begin position="1"/>
        <end position="129"/>
    </location>
</feature>
<proteinExistence type="predicted"/>
<name>A0AAD6TUR5_9AGAR</name>
<evidence type="ECO:0000256" key="1">
    <source>
        <dbReference type="SAM" id="MobiDB-lite"/>
    </source>
</evidence>
<gene>
    <name evidence="2" type="ORF">B0H15DRAFT_1025220</name>
</gene>
<accession>A0AAD6TUR5</accession>
<reference evidence="2" key="1">
    <citation type="submission" date="2023-03" db="EMBL/GenBank/DDBJ databases">
        <title>Massive genome expansion in bonnet fungi (Mycena s.s.) driven by repeated elements and novel gene families across ecological guilds.</title>
        <authorList>
            <consortium name="Lawrence Berkeley National Laboratory"/>
            <person name="Harder C.B."/>
            <person name="Miyauchi S."/>
            <person name="Viragh M."/>
            <person name="Kuo A."/>
            <person name="Thoen E."/>
            <person name="Andreopoulos B."/>
            <person name="Lu D."/>
            <person name="Skrede I."/>
            <person name="Drula E."/>
            <person name="Henrissat B."/>
            <person name="Morin E."/>
            <person name="Kohler A."/>
            <person name="Barry K."/>
            <person name="LaButti K."/>
            <person name="Morin E."/>
            <person name="Salamov A."/>
            <person name="Lipzen A."/>
            <person name="Mereny Z."/>
            <person name="Hegedus B."/>
            <person name="Baldrian P."/>
            <person name="Stursova M."/>
            <person name="Weitz H."/>
            <person name="Taylor A."/>
            <person name="Grigoriev I.V."/>
            <person name="Nagy L.G."/>
            <person name="Martin F."/>
            <person name="Kauserud H."/>
        </authorList>
    </citation>
    <scope>NUCLEOTIDE SEQUENCE</scope>
    <source>
        <strain evidence="2">CBHHK173m</strain>
    </source>
</reference>